<accession>A0ACB9BP27</accession>
<reference evidence="2" key="1">
    <citation type="journal article" date="2022" name="Mol. Ecol. Resour.">
        <title>The genomes of chicory, endive, great burdock and yacon provide insights into Asteraceae palaeo-polyploidization history and plant inulin production.</title>
        <authorList>
            <person name="Fan W."/>
            <person name="Wang S."/>
            <person name="Wang H."/>
            <person name="Wang A."/>
            <person name="Jiang F."/>
            <person name="Liu H."/>
            <person name="Zhao H."/>
            <person name="Xu D."/>
            <person name="Zhang Y."/>
        </authorList>
    </citation>
    <scope>NUCLEOTIDE SEQUENCE [LARGE SCALE GENOMIC DNA]</scope>
    <source>
        <strain evidence="2">cv. Punajuju</strain>
    </source>
</reference>
<protein>
    <submittedName>
        <fullName evidence="1">Uncharacterized protein</fullName>
    </submittedName>
</protein>
<keyword evidence="2" id="KW-1185">Reference proteome</keyword>
<gene>
    <name evidence="1" type="ORF">L2E82_35534</name>
</gene>
<evidence type="ECO:0000313" key="1">
    <source>
        <dbReference type="EMBL" id="KAI3723776.1"/>
    </source>
</evidence>
<dbReference type="EMBL" id="CM042014">
    <property type="protein sequence ID" value="KAI3723776.1"/>
    <property type="molecule type" value="Genomic_DNA"/>
</dbReference>
<comment type="caution">
    <text evidence="1">The sequence shown here is derived from an EMBL/GenBank/DDBJ whole genome shotgun (WGS) entry which is preliminary data.</text>
</comment>
<evidence type="ECO:0000313" key="2">
    <source>
        <dbReference type="Proteomes" id="UP001055811"/>
    </source>
</evidence>
<sequence length="172" mass="19162">MKPDEAYGLIFSWDNVVVFCSINSNSVKGFPKDPKDATSKYAMIAETMQKNCEGPPSGLQTNGHPPPQKYPGSPAEGFIEPKIDVYTELLDSSIEPNYPTKSPHTSVHERNPHPQEIIEFPSIIVSSVTGQLEACFQTYVRPTCNKLLSDFCKDLTGIQQIQMVQVILREKC</sequence>
<name>A0ACB9BP27_CICIN</name>
<dbReference type="Proteomes" id="UP001055811">
    <property type="component" value="Linkage Group LG06"/>
</dbReference>
<organism evidence="1 2">
    <name type="scientific">Cichorium intybus</name>
    <name type="common">Chicory</name>
    <dbReference type="NCBI Taxonomy" id="13427"/>
    <lineage>
        <taxon>Eukaryota</taxon>
        <taxon>Viridiplantae</taxon>
        <taxon>Streptophyta</taxon>
        <taxon>Embryophyta</taxon>
        <taxon>Tracheophyta</taxon>
        <taxon>Spermatophyta</taxon>
        <taxon>Magnoliopsida</taxon>
        <taxon>eudicotyledons</taxon>
        <taxon>Gunneridae</taxon>
        <taxon>Pentapetalae</taxon>
        <taxon>asterids</taxon>
        <taxon>campanulids</taxon>
        <taxon>Asterales</taxon>
        <taxon>Asteraceae</taxon>
        <taxon>Cichorioideae</taxon>
        <taxon>Cichorieae</taxon>
        <taxon>Cichoriinae</taxon>
        <taxon>Cichorium</taxon>
    </lineage>
</organism>
<reference evidence="1 2" key="2">
    <citation type="journal article" date="2022" name="Mol. Ecol. Resour.">
        <title>The genomes of chicory, endive, great burdock and yacon provide insights into Asteraceae paleo-polyploidization history and plant inulin production.</title>
        <authorList>
            <person name="Fan W."/>
            <person name="Wang S."/>
            <person name="Wang H."/>
            <person name="Wang A."/>
            <person name="Jiang F."/>
            <person name="Liu H."/>
            <person name="Zhao H."/>
            <person name="Xu D."/>
            <person name="Zhang Y."/>
        </authorList>
    </citation>
    <scope>NUCLEOTIDE SEQUENCE [LARGE SCALE GENOMIC DNA]</scope>
    <source>
        <strain evidence="2">cv. Punajuju</strain>
        <tissue evidence="1">Leaves</tissue>
    </source>
</reference>
<proteinExistence type="predicted"/>